<protein>
    <submittedName>
        <fullName evidence="1">Uncharacterized protein</fullName>
    </submittedName>
</protein>
<proteinExistence type="predicted"/>
<name>A0A5J6TA38_9CAUD</name>
<evidence type="ECO:0000313" key="1">
    <source>
        <dbReference type="EMBL" id="QFG06052.1"/>
    </source>
</evidence>
<organism evidence="1 2">
    <name type="scientific">Mycobacterium phage Mercurio</name>
    <dbReference type="NCBI Taxonomy" id="2575612"/>
    <lineage>
        <taxon>Viruses</taxon>
        <taxon>Duplodnaviria</taxon>
        <taxon>Heunggongvirae</taxon>
        <taxon>Uroviricota</taxon>
        <taxon>Caudoviricetes</taxon>
        <taxon>Gclasvirinae</taxon>
        <taxon>Jolieduovirus</taxon>
        <taxon>Jolieduovirus mercurio</taxon>
    </lineage>
</organism>
<sequence>MNAVEVQAATMAERRKHLAACWGCGANLKREPVEHRPDCTVRPSPLLCAGVTDGEECDAIRLPSEKRPTWFYDVNSREYFCPEHYPTHQKGTTR</sequence>
<dbReference type="GeneID" id="63926147"/>
<keyword evidence="2" id="KW-1185">Reference proteome</keyword>
<reference evidence="1 2" key="1">
    <citation type="submission" date="2019-07" db="EMBL/GenBank/DDBJ databases">
        <authorList>
            <person name="Divens A.M."/>
            <person name="Garlena R.A."/>
            <person name="Russell D.A."/>
            <person name="Pope W.H."/>
            <person name="Jacobs-Sera D."/>
            <person name="Hatfull G.F."/>
        </authorList>
    </citation>
    <scope>NUCLEOTIDE SEQUENCE [LARGE SCALE GENOMIC DNA]</scope>
</reference>
<gene>
    <name evidence="1" type="primary">50</name>
    <name evidence="1" type="ORF">PBI_MERCURIO_50</name>
</gene>
<dbReference type="Proteomes" id="UP000326063">
    <property type="component" value="Segment"/>
</dbReference>
<dbReference type="KEGG" id="vg:63926147"/>
<dbReference type="RefSeq" id="YP_010051656.1">
    <property type="nucleotide sequence ID" value="NC_054445.1"/>
</dbReference>
<accession>A0A5J6TA38</accession>
<evidence type="ECO:0000313" key="2">
    <source>
        <dbReference type="Proteomes" id="UP000326063"/>
    </source>
</evidence>
<dbReference type="EMBL" id="MN234219">
    <property type="protein sequence ID" value="QFG06052.1"/>
    <property type="molecule type" value="Genomic_DNA"/>
</dbReference>